<keyword evidence="2" id="KW-1185">Reference proteome</keyword>
<sequence length="266" mass="30985">MEVQVMRVESAGKKIVQYEREIRSHIYDSFVWRHIEEPVIDEDKLAVFLAILSHSDVEEQSLTNYILSIMLMQIALDTHENVTNDMNKEDSHELRKRQLTILAGDYYSGLYYHILARTEDVSFIKEFSRGIQVINESKVELYRSKEASAEFLFSHMESIETVLAEKTAAYFDRECNMSFFKDFLLLKRVNQELALLESLEYRKQEVPSYYSAMLLPPFLNGVEAIQNRMEKGIQAVECEDMANRARKVLAESRGHINNMMEKGLFG</sequence>
<dbReference type="RefSeq" id="WP_104848001.1">
    <property type="nucleotide sequence ID" value="NZ_PKOZ01000001.1"/>
</dbReference>
<reference evidence="1 2" key="1">
    <citation type="submission" date="2017-12" db="EMBL/GenBank/DDBJ databases">
        <title>Taxonomic description and draft genome of Pradoshia cofamensis Gen. nov., sp. nov., a thermotolerant bacillale isolated from anterior gut of earthworm Eisenia fetida.</title>
        <authorList>
            <person name="Saha T."/>
            <person name="Chakraborty R."/>
        </authorList>
    </citation>
    <scope>NUCLEOTIDE SEQUENCE [LARGE SCALE GENOMIC DNA]</scope>
    <source>
        <strain evidence="1 2">EAG3</strain>
    </source>
</reference>
<name>A0A2S7N4F4_9BACI</name>
<dbReference type="InterPro" id="IPR009920">
    <property type="entry name" value="HEPPP_synth_su1"/>
</dbReference>
<organism evidence="1 2">
    <name type="scientific">Pradoshia eiseniae</name>
    <dbReference type="NCBI Taxonomy" id="2064768"/>
    <lineage>
        <taxon>Bacteria</taxon>
        <taxon>Bacillati</taxon>
        <taxon>Bacillota</taxon>
        <taxon>Bacilli</taxon>
        <taxon>Bacillales</taxon>
        <taxon>Bacillaceae</taxon>
        <taxon>Pradoshia</taxon>
    </lineage>
</organism>
<dbReference type="Pfam" id="PF07307">
    <property type="entry name" value="HEPPP_synt_1"/>
    <property type="match status" value="1"/>
</dbReference>
<dbReference type="OrthoDB" id="2417886at2"/>
<evidence type="ECO:0000313" key="1">
    <source>
        <dbReference type="EMBL" id="PQD96907.1"/>
    </source>
</evidence>
<dbReference type="Proteomes" id="UP000239663">
    <property type="component" value="Unassembled WGS sequence"/>
</dbReference>
<evidence type="ECO:0000313" key="2">
    <source>
        <dbReference type="Proteomes" id="UP000239663"/>
    </source>
</evidence>
<dbReference type="AlphaFoldDB" id="A0A2S7N4F4"/>
<dbReference type="GO" id="GO:0009234">
    <property type="term" value="P:menaquinone biosynthetic process"/>
    <property type="evidence" value="ECO:0007669"/>
    <property type="project" value="InterPro"/>
</dbReference>
<dbReference type="Gene3D" id="1.20.120.1450">
    <property type="match status" value="1"/>
</dbReference>
<proteinExistence type="predicted"/>
<protein>
    <recommendedName>
        <fullName evidence="3">Heptaprenyl diphosphate synthase</fullName>
    </recommendedName>
</protein>
<dbReference type="EMBL" id="PKOZ01000001">
    <property type="protein sequence ID" value="PQD96907.1"/>
    <property type="molecule type" value="Genomic_DNA"/>
</dbReference>
<accession>A0A2S7N4F4</accession>
<comment type="caution">
    <text evidence="1">The sequence shown here is derived from an EMBL/GenBank/DDBJ whole genome shotgun (WGS) entry which is preliminary data.</text>
</comment>
<gene>
    <name evidence="1" type="ORF">CYL18_03225</name>
</gene>
<evidence type="ECO:0008006" key="3">
    <source>
        <dbReference type="Google" id="ProtNLM"/>
    </source>
</evidence>